<gene>
    <name evidence="6" type="ORF">BcellWH2_02875</name>
</gene>
<dbReference type="GO" id="GO:0005975">
    <property type="term" value="P:carbohydrate metabolic process"/>
    <property type="evidence" value="ECO:0007669"/>
    <property type="project" value="UniProtKB-ARBA"/>
</dbReference>
<dbReference type="AlphaFoldDB" id="A0A0P0G180"/>
<evidence type="ECO:0000256" key="2">
    <source>
        <dbReference type="SAM" id="SignalP"/>
    </source>
</evidence>
<protein>
    <submittedName>
        <fullName evidence="6">Alpha-N-acetylglucosaminidase (NAGLU) tim-barrel domain protein</fullName>
    </submittedName>
</protein>
<dbReference type="PATRIC" id="fig|246787.4.peg.2972"/>
<dbReference type="InterPro" id="IPR029018">
    <property type="entry name" value="Hex-like_dom2"/>
</dbReference>
<feature type="domain" description="Alpha-N-acetylglucosaminidase C-terminal" evidence="5">
    <location>
        <begin position="445"/>
        <end position="725"/>
    </location>
</feature>
<proteinExistence type="predicted"/>
<accession>A0A0P0G180</accession>
<dbReference type="Proteomes" id="UP000061809">
    <property type="component" value="Chromosome"/>
</dbReference>
<dbReference type="InterPro" id="IPR007781">
    <property type="entry name" value="NAGLU"/>
</dbReference>
<reference evidence="6 7" key="1">
    <citation type="journal article" date="2015" name="Science">
        <title>Genetic determinants of in vivo fitness and diet responsiveness in multiple human gut Bacteroides.</title>
        <authorList>
            <person name="Wu M."/>
            <person name="McNulty N.P."/>
            <person name="Rodionov D.A."/>
            <person name="Khoroshkin M.S."/>
            <person name="Griffin N.W."/>
            <person name="Cheng J."/>
            <person name="Latreille P."/>
            <person name="Kerstetter R.A."/>
            <person name="Terrapon N."/>
            <person name="Henrissat B."/>
            <person name="Osterman A.L."/>
            <person name="Gordon J.I."/>
        </authorList>
    </citation>
    <scope>NUCLEOTIDE SEQUENCE [LARGE SCALE GENOMIC DNA]</scope>
    <source>
        <strain evidence="6 7">WH2</strain>
    </source>
</reference>
<feature type="chain" id="PRO_5006046979" evidence="2">
    <location>
        <begin position="21"/>
        <end position="755"/>
    </location>
</feature>
<evidence type="ECO:0000259" key="4">
    <source>
        <dbReference type="Pfam" id="PF12971"/>
    </source>
</evidence>
<dbReference type="InterPro" id="IPR024733">
    <property type="entry name" value="NAGLU_tim-barrel"/>
</dbReference>
<sequence length="755" mass="85974">MKNFCLITLFICFSGLPVWGGGTSEKAVYDLIERVTPGYTSQYRLEMIQPENGSDVYEVDGDGQRIILRGNNAVSLATAFNWYLKYTCHAHVSWFGNQLKLPAKLPQPANKERRIINGKYRVYMNYCTVSYTAAWWNWERWQQELDYMAMNAINMPLFSVGLDGVWYNTLLRFNFTEEEARAFLTGPGHSAWQWMQNIQSYGGPLPKSVIDKHVILGKKILARQLELGMQPIQQGFSGYVPRELQAKYPQAKISMKRKWCGFDGTAQLDPTDPLFHEMGLAFLEEQDKLFGSYGVYAADPFHESAPPIDTPEYLTGVGQTIHKLFQTFDAGALWVMQAWSMREDIVKAVPKESLLILDLNGSKTAANGGWGYPVIAGNLHNFGGRINMHGDLALLASNQYQKAKARYPNVCGSGLFMEAIEQNPVYYELAFEMPNHADSIPLQAWLAAYAERRYGAKSAAAGKAWMYLLEGPYRQGTNGTERSSIVAARPALNVKKSGPNAGLGIPYEPMLVIRAQSQLLKDADKLAFSKPYRFDIVDVQRQMMTNLGQLVHKKAAEAFASKDKAAFALHSGRFLELLRDMDELLYTRSEYSFDRWLTEARSWGETKEEKDLMERDATSLVTIWGADGDPRIFDYSWREWAGLINGYYLPRWQKFYTMLQGHLDAGTDYQEEGLSLAYGREDFRANDFYNRLAEWELAYVDQTGKARTPVTHGDELVVTRRLFDKYLKLSREYYADFSGVGEIKEERTYENVGEE</sequence>
<dbReference type="Gene3D" id="1.20.120.670">
    <property type="entry name" value="N-acetyl-b-d-glucoasminidase"/>
    <property type="match status" value="1"/>
</dbReference>
<dbReference type="Pfam" id="PF05089">
    <property type="entry name" value="NAGLU"/>
    <property type="match status" value="1"/>
</dbReference>
<keyword evidence="2" id="KW-0732">Signal</keyword>
<dbReference type="Pfam" id="PF12972">
    <property type="entry name" value="NAGLU_C"/>
    <property type="match status" value="1"/>
</dbReference>
<dbReference type="EMBL" id="CP012801">
    <property type="protein sequence ID" value="ALJ60114.1"/>
    <property type="molecule type" value="Genomic_DNA"/>
</dbReference>
<evidence type="ECO:0000259" key="5">
    <source>
        <dbReference type="Pfam" id="PF12972"/>
    </source>
</evidence>
<evidence type="ECO:0000313" key="7">
    <source>
        <dbReference type="Proteomes" id="UP000061809"/>
    </source>
</evidence>
<dbReference type="InterPro" id="IPR024240">
    <property type="entry name" value="NAGLU_N"/>
</dbReference>
<keyword evidence="1" id="KW-0378">Hydrolase</keyword>
<dbReference type="PANTHER" id="PTHR12872">
    <property type="entry name" value="ALPHA-N-ACETYLGLUCOSAMINIDASE"/>
    <property type="match status" value="1"/>
</dbReference>
<organism evidence="6 7">
    <name type="scientific">Bacteroides cellulosilyticus</name>
    <dbReference type="NCBI Taxonomy" id="246787"/>
    <lineage>
        <taxon>Bacteria</taxon>
        <taxon>Pseudomonadati</taxon>
        <taxon>Bacteroidota</taxon>
        <taxon>Bacteroidia</taxon>
        <taxon>Bacteroidales</taxon>
        <taxon>Bacteroidaceae</taxon>
        <taxon>Bacteroides</taxon>
    </lineage>
</organism>
<feature type="domain" description="Alpha-N-acetylglucosaminidase tim-barrel" evidence="3">
    <location>
        <begin position="121"/>
        <end position="433"/>
    </location>
</feature>
<feature type="signal peptide" evidence="2">
    <location>
        <begin position="1"/>
        <end position="20"/>
    </location>
</feature>
<evidence type="ECO:0000259" key="3">
    <source>
        <dbReference type="Pfam" id="PF05089"/>
    </source>
</evidence>
<evidence type="ECO:0000256" key="1">
    <source>
        <dbReference type="ARBA" id="ARBA00022801"/>
    </source>
</evidence>
<dbReference type="Gene3D" id="3.30.379.10">
    <property type="entry name" value="Chitobiase/beta-hexosaminidase domain 2-like"/>
    <property type="match status" value="1"/>
</dbReference>
<dbReference type="Gene3D" id="3.20.20.80">
    <property type="entry name" value="Glycosidases"/>
    <property type="match status" value="1"/>
</dbReference>
<dbReference type="PANTHER" id="PTHR12872:SF1">
    <property type="entry name" value="ALPHA-N-ACETYLGLUCOSAMINIDASE"/>
    <property type="match status" value="1"/>
</dbReference>
<evidence type="ECO:0000313" key="6">
    <source>
        <dbReference type="EMBL" id="ALJ60114.1"/>
    </source>
</evidence>
<dbReference type="RefSeq" id="WP_029426385.1">
    <property type="nucleotide sequence ID" value="NZ_CP012801.1"/>
</dbReference>
<name>A0A0P0G180_9BACE</name>
<dbReference type="InterPro" id="IPR024732">
    <property type="entry name" value="NAGLU_C"/>
</dbReference>
<feature type="domain" description="Alpha-N-acetylglucosaminidase N-terminal" evidence="4">
    <location>
        <begin position="27"/>
        <end position="106"/>
    </location>
</feature>
<dbReference type="KEGG" id="bcel:BcellWH2_02875"/>
<dbReference type="GO" id="GO:0016787">
    <property type="term" value="F:hydrolase activity"/>
    <property type="evidence" value="ECO:0007669"/>
    <property type="project" value="UniProtKB-KW"/>
</dbReference>
<dbReference type="Pfam" id="PF12971">
    <property type="entry name" value="NAGLU_N"/>
    <property type="match status" value="1"/>
</dbReference>